<protein>
    <submittedName>
        <fullName evidence="1">Uncharacterized protein</fullName>
    </submittedName>
</protein>
<name>A0A0E9SLS5_ANGAN</name>
<organism evidence="1">
    <name type="scientific">Anguilla anguilla</name>
    <name type="common">European freshwater eel</name>
    <name type="synonym">Muraena anguilla</name>
    <dbReference type="NCBI Taxonomy" id="7936"/>
    <lineage>
        <taxon>Eukaryota</taxon>
        <taxon>Metazoa</taxon>
        <taxon>Chordata</taxon>
        <taxon>Craniata</taxon>
        <taxon>Vertebrata</taxon>
        <taxon>Euteleostomi</taxon>
        <taxon>Actinopterygii</taxon>
        <taxon>Neopterygii</taxon>
        <taxon>Teleostei</taxon>
        <taxon>Anguilliformes</taxon>
        <taxon>Anguillidae</taxon>
        <taxon>Anguilla</taxon>
    </lineage>
</organism>
<dbReference type="EMBL" id="GBXM01066947">
    <property type="protein sequence ID" value="JAH41630.1"/>
    <property type="molecule type" value="Transcribed_RNA"/>
</dbReference>
<reference evidence="1" key="2">
    <citation type="journal article" date="2015" name="Fish Shellfish Immunol.">
        <title>Early steps in the European eel (Anguilla anguilla)-Vibrio vulnificus interaction in the gills: Role of the RtxA13 toxin.</title>
        <authorList>
            <person name="Callol A."/>
            <person name="Pajuelo D."/>
            <person name="Ebbesson L."/>
            <person name="Teles M."/>
            <person name="MacKenzie S."/>
            <person name="Amaro C."/>
        </authorList>
    </citation>
    <scope>NUCLEOTIDE SEQUENCE</scope>
</reference>
<accession>A0A0E9SLS5</accession>
<evidence type="ECO:0000313" key="1">
    <source>
        <dbReference type="EMBL" id="JAH41630.1"/>
    </source>
</evidence>
<dbReference type="AlphaFoldDB" id="A0A0E9SLS5"/>
<sequence>MGTLWLESAMLAIRIWTILEVSSWRHWSSVCLSAQCSF</sequence>
<proteinExistence type="predicted"/>
<reference evidence="1" key="1">
    <citation type="submission" date="2014-11" db="EMBL/GenBank/DDBJ databases">
        <authorList>
            <person name="Amaro Gonzalez C."/>
        </authorList>
    </citation>
    <scope>NUCLEOTIDE SEQUENCE</scope>
</reference>